<organism evidence="2 3">
    <name type="scientific">Isosphaera pallida (strain ATCC 43644 / DSM 9630 / IS1B)</name>
    <dbReference type="NCBI Taxonomy" id="575540"/>
    <lineage>
        <taxon>Bacteria</taxon>
        <taxon>Pseudomonadati</taxon>
        <taxon>Planctomycetota</taxon>
        <taxon>Planctomycetia</taxon>
        <taxon>Isosphaerales</taxon>
        <taxon>Isosphaeraceae</taxon>
        <taxon>Isosphaera</taxon>
    </lineage>
</organism>
<dbReference type="Proteomes" id="UP000008631">
    <property type="component" value="Chromosome"/>
</dbReference>
<name>E8QWW4_ISOPI</name>
<sequence>MIARFGNRAGLPQRRGRPAGSGGTVLGSGNRSGSRSGSVELDQLTDRVEMIQQVAGTSRGILHRDGTHVDSQTVV</sequence>
<evidence type="ECO:0000313" key="3">
    <source>
        <dbReference type="Proteomes" id="UP000008631"/>
    </source>
</evidence>
<dbReference type="AlphaFoldDB" id="E8QWW4"/>
<dbReference type="KEGG" id="ipa:Isop_3446"/>
<evidence type="ECO:0000256" key="1">
    <source>
        <dbReference type="SAM" id="MobiDB-lite"/>
    </source>
</evidence>
<dbReference type="InParanoid" id="E8QWW4"/>
<feature type="compositionally biased region" description="Low complexity" evidence="1">
    <location>
        <begin position="27"/>
        <end position="38"/>
    </location>
</feature>
<gene>
    <name evidence="2" type="ordered locus">Isop_3446</name>
</gene>
<reference evidence="2 3" key="2">
    <citation type="journal article" date="2011" name="Stand. Genomic Sci.">
        <title>Complete genome sequence of Isosphaera pallida type strain (IS1B).</title>
        <authorList>
            <consortium name="US DOE Joint Genome Institute (JGI-PGF)"/>
            <person name="Goker M."/>
            <person name="Cleland D."/>
            <person name="Saunders E."/>
            <person name="Lapidus A."/>
            <person name="Nolan M."/>
            <person name="Lucas S."/>
            <person name="Hammon N."/>
            <person name="Deshpande S."/>
            <person name="Cheng J.F."/>
            <person name="Tapia R."/>
            <person name="Han C."/>
            <person name="Goodwin L."/>
            <person name="Pitluck S."/>
            <person name="Liolios K."/>
            <person name="Pagani I."/>
            <person name="Ivanova N."/>
            <person name="Mavromatis K."/>
            <person name="Pati A."/>
            <person name="Chen A."/>
            <person name="Palaniappan K."/>
            <person name="Land M."/>
            <person name="Hauser L."/>
            <person name="Chang Y.J."/>
            <person name="Jeffries C.D."/>
            <person name="Detter J.C."/>
            <person name="Beck B."/>
            <person name="Woyke T."/>
            <person name="Bristow J."/>
            <person name="Eisen J.A."/>
            <person name="Markowitz V."/>
            <person name="Hugenholtz P."/>
            <person name="Kyrpides N.C."/>
            <person name="Klenk H.P."/>
        </authorList>
    </citation>
    <scope>NUCLEOTIDE SEQUENCE [LARGE SCALE GENOMIC DNA]</scope>
    <source>
        <strain evidence="3">ATCC 43644 / DSM 9630 / IS1B</strain>
    </source>
</reference>
<protein>
    <submittedName>
        <fullName evidence="2">Uncharacterized protein</fullName>
    </submittedName>
</protein>
<evidence type="ECO:0000313" key="2">
    <source>
        <dbReference type="EMBL" id="ADV64003.1"/>
    </source>
</evidence>
<reference key="1">
    <citation type="submission" date="2010-11" db="EMBL/GenBank/DDBJ databases">
        <title>The complete sequence of chromosome of Isophaera pallida ATCC 43644.</title>
        <authorList>
            <consortium name="US DOE Joint Genome Institute (JGI-PGF)"/>
            <person name="Lucas S."/>
            <person name="Copeland A."/>
            <person name="Lapidus A."/>
            <person name="Bruce D."/>
            <person name="Goodwin L."/>
            <person name="Pitluck S."/>
            <person name="Kyrpides N."/>
            <person name="Mavromatis K."/>
            <person name="Pagani I."/>
            <person name="Ivanova N."/>
            <person name="Saunders E."/>
            <person name="Brettin T."/>
            <person name="Detter J.C."/>
            <person name="Han C."/>
            <person name="Tapia R."/>
            <person name="Land M."/>
            <person name="Hauser L."/>
            <person name="Markowitz V."/>
            <person name="Cheng J.-F."/>
            <person name="Hugenholtz P."/>
            <person name="Woyke T."/>
            <person name="Wu D."/>
            <person name="Eisen J.A."/>
        </authorList>
    </citation>
    <scope>NUCLEOTIDE SEQUENCE</scope>
    <source>
        <strain>ATCC 43644</strain>
    </source>
</reference>
<accession>E8QWW4</accession>
<feature type="region of interest" description="Disordered" evidence="1">
    <location>
        <begin position="1"/>
        <end position="43"/>
    </location>
</feature>
<keyword evidence="3" id="KW-1185">Reference proteome</keyword>
<dbReference type="EMBL" id="CP002353">
    <property type="protein sequence ID" value="ADV64003.1"/>
    <property type="molecule type" value="Genomic_DNA"/>
</dbReference>
<dbReference type="HOGENOM" id="CLU_2666191_0_0_0"/>
<proteinExistence type="predicted"/>